<feature type="compositionally biased region" description="Basic residues" evidence="1">
    <location>
        <begin position="212"/>
        <end position="253"/>
    </location>
</feature>
<dbReference type="PANTHER" id="PTHR34684:SF1">
    <property type="entry name" value="OS08G0192200 PROTEIN"/>
    <property type="match status" value="1"/>
</dbReference>
<comment type="caution">
    <text evidence="2">The sequence shown here is derived from an EMBL/GenBank/DDBJ whole genome shotgun (WGS) entry which is preliminary data.</text>
</comment>
<proteinExistence type="predicted"/>
<keyword evidence="3" id="KW-1185">Reference proteome</keyword>
<dbReference type="PANTHER" id="PTHR34684">
    <property type="entry name" value="OS08G0192200 PROTEIN"/>
    <property type="match status" value="1"/>
</dbReference>
<dbReference type="AlphaFoldDB" id="A0AAN8UNX7"/>
<name>A0AAN8UNX7_9MAGN</name>
<gene>
    <name evidence="2" type="ORF">RJ641_019125</name>
</gene>
<feature type="compositionally biased region" description="Basic and acidic residues" evidence="1">
    <location>
        <begin position="177"/>
        <end position="200"/>
    </location>
</feature>
<protein>
    <submittedName>
        <fullName evidence="2">Uncharacterized protein</fullName>
    </submittedName>
</protein>
<feature type="region of interest" description="Disordered" evidence="1">
    <location>
        <begin position="78"/>
        <end position="253"/>
    </location>
</feature>
<accession>A0AAN8UNX7</accession>
<feature type="compositionally biased region" description="Basic and acidic residues" evidence="1">
    <location>
        <begin position="118"/>
        <end position="129"/>
    </location>
</feature>
<feature type="compositionally biased region" description="Basic and acidic residues" evidence="1">
    <location>
        <begin position="78"/>
        <end position="89"/>
    </location>
</feature>
<sequence length="253" mass="29197">MDLETENRIAAILLKEAAELRRKADEEGVLAYLQQPKGRGRPNSRFLTATVLGVQQANRAIEMNEMWRTRRKELELDDRLNNRSRESNNRSRSYRHASDSSISRRKYDDTSCSSSKRVIKEDSHGREDDGLKDEEVDEFLNSRVKRGRGAIGSRMDETGPYLPDVSDTVEKYASSSDKFRESWEHRVLGPEKPTHLKSCDSSDEDLHEDIPKKHKSTRPGSSNKHHSSKHRSRGKGKDKKKKKSKDKRSKHQR</sequence>
<organism evidence="2 3">
    <name type="scientific">Dillenia turbinata</name>
    <dbReference type="NCBI Taxonomy" id="194707"/>
    <lineage>
        <taxon>Eukaryota</taxon>
        <taxon>Viridiplantae</taxon>
        <taxon>Streptophyta</taxon>
        <taxon>Embryophyta</taxon>
        <taxon>Tracheophyta</taxon>
        <taxon>Spermatophyta</taxon>
        <taxon>Magnoliopsida</taxon>
        <taxon>eudicotyledons</taxon>
        <taxon>Gunneridae</taxon>
        <taxon>Pentapetalae</taxon>
        <taxon>Dilleniales</taxon>
        <taxon>Dilleniaceae</taxon>
        <taxon>Dillenia</taxon>
    </lineage>
</organism>
<evidence type="ECO:0000313" key="2">
    <source>
        <dbReference type="EMBL" id="KAK6916264.1"/>
    </source>
</evidence>
<evidence type="ECO:0000313" key="3">
    <source>
        <dbReference type="Proteomes" id="UP001370490"/>
    </source>
</evidence>
<evidence type="ECO:0000256" key="1">
    <source>
        <dbReference type="SAM" id="MobiDB-lite"/>
    </source>
</evidence>
<reference evidence="2 3" key="1">
    <citation type="submission" date="2023-12" db="EMBL/GenBank/DDBJ databases">
        <title>A high-quality genome assembly for Dillenia turbinata (Dilleniales).</title>
        <authorList>
            <person name="Chanderbali A."/>
        </authorList>
    </citation>
    <scope>NUCLEOTIDE SEQUENCE [LARGE SCALE GENOMIC DNA]</scope>
    <source>
        <strain evidence="2">LSX21</strain>
        <tissue evidence="2">Leaf</tissue>
    </source>
</reference>
<dbReference type="Proteomes" id="UP001370490">
    <property type="component" value="Unassembled WGS sequence"/>
</dbReference>
<dbReference type="EMBL" id="JBAMMX010000024">
    <property type="protein sequence ID" value="KAK6916264.1"/>
    <property type="molecule type" value="Genomic_DNA"/>
</dbReference>